<evidence type="ECO:0000313" key="2">
    <source>
        <dbReference type="Proteomes" id="UP000273807"/>
    </source>
</evidence>
<name>A0A3N0C7M7_9MICC</name>
<accession>A0A3N0C7M7</accession>
<gene>
    <name evidence="1" type="ORF">D7003_02740</name>
</gene>
<dbReference type="EMBL" id="RBED01000045">
    <property type="protein sequence ID" value="RNL59193.1"/>
    <property type="molecule type" value="Genomic_DNA"/>
</dbReference>
<protein>
    <submittedName>
        <fullName evidence="1">Uncharacterized protein</fullName>
    </submittedName>
</protein>
<keyword evidence="2" id="KW-1185">Reference proteome</keyword>
<evidence type="ECO:0000313" key="1">
    <source>
        <dbReference type="EMBL" id="RNL59193.1"/>
    </source>
</evidence>
<sequence>MNTLVPQQDKDFVFDLAKRMGMSTGEAMELFIRHLRTEVDRDGLPVWFNRNAVPEALPIAKAS</sequence>
<organism evidence="1 2">
    <name type="scientific">Arthrobacter oryzae</name>
    <dbReference type="NCBI Taxonomy" id="409290"/>
    <lineage>
        <taxon>Bacteria</taxon>
        <taxon>Bacillati</taxon>
        <taxon>Actinomycetota</taxon>
        <taxon>Actinomycetes</taxon>
        <taxon>Micrococcales</taxon>
        <taxon>Micrococcaceae</taxon>
        <taxon>Arthrobacter</taxon>
    </lineage>
</organism>
<reference evidence="1 2" key="1">
    <citation type="submission" date="2018-10" db="EMBL/GenBank/DDBJ databases">
        <title>Genome sequencing of Arthrobacter oryzae TNB02.</title>
        <authorList>
            <person name="Cho Y.-J."/>
            <person name="Cho A."/>
            <person name="Kim O.-S."/>
        </authorList>
    </citation>
    <scope>NUCLEOTIDE SEQUENCE [LARGE SCALE GENOMIC DNA]</scope>
    <source>
        <strain evidence="1 2">TNB02</strain>
    </source>
</reference>
<dbReference type="AlphaFoldDB" id="A0A3N0C7M7"/>
<dbReference type="Proteomes" id="UP000273807">
    <property type="component" value="Unassembled WGS sequence"/>
</dbReference>
<comment type="caution">
    <text evidence="1">The sequence shown here is derived from an EMBL/GenBank/DDBJ whole genome shotgun (WGS) entry which is preliminary data.</text>
</comment>
<proteinExistence type="predicted"/>